<proteinExistence type="predicted"/>
<evidence type="ECO:0008006" key="5">
    <source>
        <dbReference type="Google" id="ProtNLM"/>
    </source>
</evidence>
<dbReference type="InterPro" id="IPR002156">
    <property type="entry name" value="RNaseH_domain"/>
</dbReference>
<reference evidence="3" key="1">
    <citation type="submission" date="2017-07" db="EMBL/GenBank/DDBJ databases">
        <title>Taro Niue Genome Assembly and Annotation.</title>
        <authorList>
            <person name="Atibalentja N."/>
            <person name="Keating K."/>
            <person name="Fields C.J."/>
        </authorList>
    </citation>
    <scope>NUCLEOTIDE SEQUENCE</scope>
    <source>
        <strain evidence="3">Niue_2</strain>
        <tissue evidence="3">Leaf</tissue>
    </source>
</reference>
<dbReference type="PANTHER" id="PTHR47723:SF19">
    <property type="entry name" value="POLYNUCLEOTIDYL TRANSFERASE, RIBONUCLEASE H-LIKE SUPERFAMILY PROTEIN"/>
    <property type="match status" value="1"/>
</dbReference>
<evidence type="ECO:0000259" key="1">
    <source>
        <dbReference type="Pfam" id="PF13456"/>
    </source>
</evidence>
<dbReference type="AlphaFoldDB" id="A0A843WT19"/>
<dbReference type="GO" id="GO:0003676">
    <property type="term" value="F:nucleic acid binding"/>
    <property type="evidence" value="ECO:0007669"/>
    <property type="project" value="InterPro"/>
</dbReference>
<dbReference type="InterPro" id="IPR012337">
    <property type="entry name" value="RNaseH-like_sf"/>
</dbReference>
<dbReference type="GO" id="GO:0004523">
    <property type="term" value="F:RNA-DNA hybrid ribonuclease activity"/>
    <property type="evidence" value="ECO:0007669"/>
    <property type="project" value="InterPro"/>
</dbReference>
<feature type="domain" description="RNase H type-1" evidence="1">
    <location>
        <begin position="244"/>
        <end position="365"/>
    </location>
</feature>
<dbReference type="Proteomes" id="UP000652761">
    <property type="component" value="Unassembled WGS sequence"/>
</dbReference>
<dbReference type="Pfam" id="PF13966">
    <property type="entry name" value="zf-RVT"/>
    <property type="match status" value="1"/>
</dbReference>
<dbReference type="SUPFAM" id="SSF53098">
    <property type="entry name" value="Ribonuclease H-like"/>
    <property type="match status" value="1"/>
</dbReference>
<name>A0A843WT19_COLES</name>
<gene>
    <name evidence="3" type="ORF">Taro_046668</name>
</gene>
<evidence type="ECO:0000313" key="3">
    <source>
        <dbReference type="EMBL" id="MQM13742.1"/>
    </source>
</evidence>
<dbReference type="InterPro" id="IPR044730">
    <property type="entry name" value="RNase_H-like_dom_plant"/>
</dbReference>
<keyword evidence="4" id="KW-1185">Reference proteome</keyword>
<evidence type="ECO:0000259" key="2">
    <source>
        <dbReference type="Pfam" id="PF13966"/>
    </source>
</evidence>
<feature type="domain" description="Reverse transcriptase zinc-binding" evidence="2">
    <location>
        <begin position="40"/>
        <end position="117"/>
    </location>
</feature>
<dbReference type="PANTHER" id="PTHR47723">
    <property type="entry name" value="OS05G0353850 PROTEIN"/>
    <property type="match status" value="1"/>
</dbReference>
<dbReference type="InterPro" id="IPR026960">
    <property type="entry name" value="RVT-Znf"/>
</dbReference>
<evidence type="ECO:0000313" key="4">
    <source>
        <dbReference type="Proteomes" id="UP000652761"/>
    </source>
</evidence>
<dbReference type="Pfam" id="PF13456">
    <property type="entry name" value="RVT_3"/>
    <property type="match status" value="1"/>
</dbReference>
<dbReference type="CDD" id="cd06222">
    <property type="entry name" value="RNase_H_like"/>
    <property type="match status" value="1"/>
</dbReference>
<protein>
    <recommendedName>
        <fullName evidence="5">RNase H type-1 domain-containing protein</fullName>
    </recommendedName>
</protein>
<dbReference type="InterPro" id="IPR053151">
    <property type="entry name" value="RNase_H-like"/>
</dbReference>
<sequence>MRTQLQTAIQHCPNHLLSQFLITNGTKDTWIWCSTANDKFSTKSVRSLLAPENSQQWAVLWPPYIPLKWSIFLWLPVDEIVKDKGVPLASKSSCCPQPQEESTFHLFFRSNIANQIWSKLFHLLHFNNMEVSAVPERVTAFLARPEIIATAGRLIRCTFMAVLWEIWCSRNTTRLQGQEMSAKHIINRSMLSIRAICTSFNFQKIPQPWLASLHQNASGKENLKTRIPSIVRWLTPPPRRLKLNVDGAFKMTSGEAGGGGILRDHEGNMCWAFALAYHGLNSSLAIEALALGDGLSICCSKGITEVLVETDSINLLQIVTKQIACPWDFACIMQHIAAKTQKLEAEITHTPRETNRVADCLASFAMSCPHFVIWDL</sequence>
<organism evidence="3 4">
    <name type="scientific">Colocasia esculenta</name>
    <name type="common">Wild taro</name>
    <name type="synonym">Arum esculentum</name>
    <dbReference type="NCBI Taxonomy" id="4460"/>
    <lineage>
        <taxon>Eukaryota</taxon>
        <taxon>Viridiplantae</taxon>
        <taxon>Streptophyta</taxon>
        <taxon>Embryophyta</taxon>
        <taxon>Tracheophyta</taxon>
        <taxon>Spermatophyta</taxon>
        <taxon>Magnoliopsida</taxon>
        <taxon>Liliopsida</taxon>
        <taxon>Araceae</taxon>
        <taxon>Aroideae</taxon>
        <taxon>Colocasieae</taxon>
        <taxon>Colocasia</taxon>
    </lineage>
</organism>
<dbReference type="Gene3D" id="3.30.420.10">
    <property type="entry name" value="Ribonuclease H-like superfamily/Ribonuclease H"/>
    <property type="match status" value="1"/>
</dbReference>
<accession>A0A843WT19</accession>
<dbReference type="InterPro" id="IPR036397">
    <property type="entry name" value="RNaseH_sf"/>
</dbReference>
<comment type="caution">
    <text evidence="3">The sequence shown here is derived from an EMBL/GenBank/DDBJ whole genome shotgun (WGS) entry which is preliminary data.</text>
</comment>
<dbReference type="EMBL" id="NMUH01005810">
    <property type="protein sequence ID" value="MQM13742.1"/>
    <property type="molecule type" value="Genomic_DNA"/>
</dbReference>
<dbReference type="OrthoDB" id="914094at2759"/>